<feature type="compositionally biased region" description="Acidic residues" evidence="1">
    <location>
        <begin position="10"/>
        <end position="19"/>
    </location>
</feature>
<name>A0ABD0JAB6_9CAEN</name>
<proteinExistence type="predicted"/>
<feature type="compositionally biased region" description="Low complexity" evidence="1">
    <location>
        <begin position="44"/>
        <end position="57"/>
    </location>
</feature>
<feature type="compositionally biased region" description="Low complexity" evidence="1">
    <location>
        <begin position="75"/>
        <end position="88"/>
    </location>
</feature>
<feature type="compositionally biased region" description="Low complexity" evidence="1">
    <location>
        <begin position="122"/>
        <end position="139"/>
    </location>
</feature>
<evidence type="ECO:0000313" key="3">
    <source>
        <dbReference type="Proteomes" id="UP001519460"/>
    </source>
</evidence>
<sequence>MPGRMNGLEADGEWSDASDDAVKSGSATDASRGDMDDTSSRLAGSKLSLSSFTGSSLTKRDPVHSILDKIDAELAAMSSPSPQASPPAGRLSTTRRTKSSLPPLLPKADRTHAGKGPGGQPQGASDADQQQQQHISGSAEIYTDAALTDNPTDGTFFSLKHPSSSPCPER</sequence>
<organism evidence="2 3">
    <name type="scientific">Batillaria attramentaria</name>
    <dbReference type="NCBI Taxonomy" id="370345"/>
    <lineage>
        <taxon>Eukaryota</taxon>
        <taxon>Metazoa</taxon>
        <taxon>Spiralia</taxon>
        <taxon>Lophotrochozoa</taxon>
        <taxon>Mollusca</taxon>
        <taxon>Gastropoda</taxon>
        <taxon>Caenogastropoda</taxon>
        <taxon>Sorbeoconcha</taxon>
        <taxon>Cerithioidea</taxon>
        <taxon>Batillariidae</taxon>
        <taxon>Batillaria</taxon>
    </lineage>
</organism>
<protein>
    <submittedName>
        <fullName evidence="2">Uncharacterized protein</fullName>
    </submittedName>
</protein>
<evidence type="ECO:0000256" key="1">
    <source>
        <dbReference type="SAM" id="MobiDB-lite"/>
    </source>
</evidence>
<keyword evidence="3" id="KW-1185">Reference proteome</keyword>
<dbReference type="EMBL" id="JACVVK020000530">
    <property type="protein sequence ID" value="KAK7467937.1"/>
    <property type="molecule type" value="Genomic_DNA"/>
</dbReference>
<dbReference type="Proteomes" id="UP001519460">
    <property type="component" value="Unassembled WGS sequence"/>
</dbReference>
<gene>
    <name evidence="2" type="ORF">BaRGS_00036823</name>
</gene>
<evidence type="ECO:0000313" key="2">
    <source>
        <dbReference type="EMBL" id="KAK7467937.1"/>
    </source>
</evidence>
<feature type="region of interest" description="Disordered" evidence="1">
    <location>
        <begin position="1"/>
        <end position="62"/>
    </location>
</feature>
<accession>A0ABD0JAB6</accession>
<comment type="caution">
    <text evidence="2">The sequence shown here is derived from an EMBL/GenBank/DDBJ whole genome shotgun (WGS) entry which is preliminary data.</text>
</comment>
<feature type="compositionally biased region" description="Polar residues" evidence="1">
    <location>
        <begin position="149"/>
        <end position="170"/>
    </location>
</feature>
<feature type="region of interest" description="Disordered" evidence="1">
    <location>
        <begin position="74"/>
        <end position="170"/>
    </location>
</feature>
<reference evidence="2 3" key="1">
    <citation type="journal article" date="2023" name="Sci. Data">
        <title>Genome assembly of the Korean intertidal mud-creeper Batillaria attramentaria.</title>
        <authorList>
            <person name="Patra A.K."/>
            <person name="Ho P.T."/>
            <person name="Jun S."/>
            <person name="Lee S.J."/>
            <person name="Kim Y."/>
            <person name="Won Y.J."/>
        </authorList>
    </citation>
    <scope>NUCLEOTIDE SEQUENCE [LARGE SCALE GENOMIC DNA]</scope>
    <source>
        <strain evidence="2">Wonlab-2016</strain>
    </source>
</reference>
<dbReference type="AlphaFoldDB" id="A0ABD0JAB6"/>